<dbReference type="Gene3D" id="3.40.50.1100">
    <property type="match status" value="2"/>
</dbReference>
<dbReference type="NCBIfam" id="NF004771">
    <property type="entry name" value="PRK06110.1"/>
    <property type="match status" value="1"/>
</dbReference>
<evidence type="ECO:0000313" key="5">
    <source>
        <dbReference type="EMBL" id="CAK32544.1"/>
    </source>
</evidence>
<evidence type="ECO:0000259" key="4">
    <source>
        <dbReference type="Pfam" id="PF00291"/>
    </source>
</evidence>
<dbReference type="GO" id="GO:0009097">
    <property type="term" value="P:isoleucine biosynthetic process"/>
    <property type="evidence" value="ECO:0007669"/>
    <property type="project" value="TreeGrafter"/>
</dbReference>
<dbReference type="EMBL" id="AM270418">
    <property type="protein sequence ID" value="CAK32544.1"/>
    <property type="molecule type" value="Genomic_DNA"/>
</dbReference>
<reference evidence="5" key="1">
    <citation type="submission" date="2006-06" db="EMBL/GenBank/DDBJ databases">
        <title>Construction and analysis of a metagenomic library from a deep-sea sediment of east Pacific nodule Province.</title>
        <authorList>
            <person name="Xu M."/>
            <person name="Xiao X."/>
            <person name="Wang F."/>
        </authorList>
    </citation>
    <scope>NUCLEOTIDE SEQUENCE</scope>
</reference>
<evidence type="ECO:0000256" key="1">
    <source>
        <dbReference type="ARBA" id="ARBA00001933"/>
    </source>
</evidence>
<dbReference type="InterPro" id="IPR050147">
    <property type="entry name" value="Ser/Thr_Dehydratase"/>
</dbReference>
<dbReference type="CDD" id="cd01562">
    <property type="entry name" value="Thr-dehyd"/>
    <property type="match status" value="1"/>
</dbReference>
<dbReference type="GO" id="GO:0006565">
    <property type="term" value="P:L-serine catabolic process"/>
    <property type="evidence" value="ECO:0007669"/>
    <property type="project" value="TreeGrafter"/>
</dbReference>
<name>Q1EHZ5_9ZZZZ</name>
<dbReference type="GO" id="GO:0004794">
    <property type="term" value="F:threonine deaminase activity"/>
    <property type="evidence" value="ECO:0007669"/>
    <property type="project" value="TreeGrafter"/>
</dbReference>
<proteinExistence type="predicted"/>
<comment type="cofactor">
    <cofactor evidence="1">
        <name>pyridoxal 5'-phosphate</name>
        <dbReference type="ChEBI" id="CHEBI:597326"/>
    </cofactor>
</comment>
<evidence type="ECO:0000256" key="3">
    <source>
        <dbReference type="ARBA" id="ARBA00023239"/>
    </source>
</evidence>
<dbReference type="GO" id="GO:0006567">
    <property type="term" value="P:L-threonine catabolic process"/>
    <property type="evidence" value="ECO:0007669"/>
    <property type="project" value="TreeGrafter"/>
</dbReference>
<dbReference type="InterPro" id="IPR001926">
    <property type="entry name" value="TrpB-like_PALP"/>
</dbReference>
<dbReference type="AlphaFoldDB" id="Q1EHZ5"/>
<dbReference type="PANTHER" id="PTHR48078:SF7">
    <property type="entry name" value="BLL6502 PROTEIN"/>
    <property type="match status" value="1"/>
</dbReference>
<dbReference type="GO" id="GO:0003941">
    <property type="term" value="F:L-serine ammonia-lyase activity"/>
    <property type="evidence" value="ECO:0007669"/>
    <property type="project" value="TreeGrafter"/>
</dbReference>
<keyword evidence="2" id="KW-0663">Pyridoxal phosphate</keyword>
<organism evidence="5">
    <name type="scientific">uncultured organism</name>
    <dbReference type="NCBI Taxonomy" id="155900"/>
    <lineage>
        <taxon>unclassified sequences</taxon>
        <taxon>environmental samples</taxon>
    </lineage>
</organism>
<dbReference type="PANTHER" id="PTHR48078">
    <property type="entry name" value="THREONINE DEHYDRATASE, MITOCHONDRIAL-RELATED"/>
    <property type="match status" value="1"/>
</dbReference>
<evidence type="ECO:0000256" key="2">
    <source>
        <dbReference type="ARBA" id="ARBA00022898"/>
    </source>
</evidence>
<dbReference type="InterPro" id="IPR036052">
    <property type="entry name" value="TrpB-like_PALP_sf"/>
</dbReference>
<dbReference type="SUPFAM" id="SSF53686">
    <property type="entry name" value="Tryptophan synthase beta subunit-like PLP-dependent enzymes"/>
    <property type="match status" value="1"/>
</dbReference>
<gene>
    <name evidence="5" type="ORF">10D02-10</name>
</gene>
<sequence>MVGGRQRRDYRVAGLDEIEAAGEVIYRRMGPTPEYCWPLICERAGTEVWVKHENHTPIGAFKLRGGLVYVDELLRREPDTPGVIAATRGNHGQSVAFAARGAGLRAVLVVPHGNSVEKNRAMRALGAELIEHGQDFNAAYDTAKDLAAGRGLHLFPSYHPILVRGVATYSLELLRAVPDLDTVYVPIGLGSGINGALAARQALGLKTRVVGVVAERAPTYARSFEAGRPVATDSCDTVADGVSVRVPDADALAIILEGVERVVAVSEAEIEAAMRAYFADTHNLAEGAGAAPLAALIKERDKMAGKKVGLILSGGNVDTQVYREILANG</sequence>
<feature type="domain" description="Tryptophan synthase beta chain-like PALP" evidence="4">
    <location>
        <begin position="29"/>
        <end position="314"/>
    </location>
</feature>
<accession>Q1EHZ5</accession>
<dbReference type="Pfam" id="PF00291">
    <property type="entry name" value="PALP"/>
    <property type="match status" value="1"/>
</dbReference>
<protein>
    <recommendedName>
        <fullName evidence="4">Tryptophan synthase beta chain-like PALP domain-containing protein</fullName>
    </recommendedName>
</protein>
<keyword evidence="3" id="KW-0456">Lyase</keyword>